<feature type="domain" description="Telomere length regulation protein conserved" evidence="3">
    <location>
        <begin position="666"/>
        <end position="745"/>
    </location>
</feature>
<dbReference type="InterPro" id="IPR051970">
    <property type="entry name" value="TEL2_Regulation"/>
</dbReference>
<keyword evidence="5" id="KW-1185">Reference proteome</keyword>
<feature type="compositionally biased region" description="Pro residues" evidence="2">
    <location>
        <begin position="790"/>
        <end position="806"/>
    </location>
</feature>
<accession>U1FZ50</accession>
<dbReference type="eggNOG" id="KOG4346">
    <property type="taxonomic scope" value="Eukaryota"/>
</dbReference>
<dbReference type="GO" id="GO:0051083">
    <property type="term" value="P:'de novo' cotranslational protein folding"/>
    <property type="evidence" value="ECO:0007669"/>
    <property type="project" value="TreeGrafter"/>
</dbReference>
<reference evidence="5" key="1">
    <citation type="journal article" date="2014" name="BMC Genomics">
        <title>Genome characteristics reveal the impact of lichenization on lichen-forming fungus Endocarpon pusillum Hedwig (Verrucariales, Ascomycota).</title>
        <authorList>
            <person name="Wang Y.-Y."/>
            <person name="Liu B."/>
            <person name="Zhang X.-Y."/>
            <person name="Zhou Q.-M."/>
            <person name="Zhang T."/>
            <person name="Li H."/>
            <person name="Yu Y.-F."/>
            <person name="Zhang X.-L."/>
            <person name="Hao X.-Y."/>
            <person name="Wang M."/>
            <person name="Wang L."/>
            <person name="Wei J.-C."/>
        </authorList>
    </citation>
    <scope>NUCLEOTIDE SEQUENCE [LARGE SCALE GENOMIC DNA]</scope>
    <source>
        <strain evidence="5">Z07020 / HMAS-L-300199</strain>
    </source>
</reference>
<feature type="compositionally biased region" description="Basic and acidic residues" evidence="2">
    <location>
        <begin position="902"/>
        <end position="913"/>
    </location>
</feature>
<gene>
    <name evidence="4" type="ORF">EPUS_00380</name>
</gene>
<evidence type="ECO:0000259" key="3">
    <source>
        <dbReference type="Pfam" id="PF10193"/>
    </source>
</evidence>
<evidence type="ECO:0000313" key="4">
    <source>
        <dbReference type="EMBL" id="ERF70192.1"/>
    </source>
</evidence>
<feature type="compositionally biased region" description="Acidic residues" evidence="2">
    <location>
        <begin position="624"/>
        <end position="638"/>
    </location>
</feature>
<sequence>MDDLLKPVKTVRNVKSNIEKFETLSLREQQSTNDLTSTRKILSEVSNGSDAPLNVLRESAEEEGSDVADDHVTKDLIPSEDGQSPERDSLQRIDGSISSPEHAFEILKQQPTEESFAAVIQYLEDGIHKKHHFSLHVPSASSAQILNVLVANVVPDRWPILKSNTASKVDKTIRKSLLLCMSSVAGIGAMIARIQSLITSPQISKAGSSQHIVFRDTVSFFGSIAFHKNLVRDLLERTQSSVGRPGQEQALWTEATSLLAGSKILSVFLEASTMSELKGEIPSWLQDPKEYCGWLGVNIASAATSLTPVTEDAWKMLANLLKRALSLGHKDTLVVELYMQLLLGEKALWTPLRLLCSYLPRLNQKTLLELMLQDMSQKFLSTSRDKDDDPKLVINGRDAVGGVASIISGFISDNEYLEAQLIDCLTNTASAHTLETRRAMILVLSSKEGKLASKSGKLQALLEKSMKIFSDKLHIKHDSILQQEALAQVVLVTAGYLHRMKSHYMSELSKSSSYLHAVSNRLAASLPQARFLGMVVGMAISRLVDQPDKRMNFDVEEMESQEAEWWFSLVSVEDVMGTVEVLRNSSTNTRRATAQLVPQKRNSAQTHQRKRRAQAETSKIISIEEVDNDDSESEDDDLIPYQKPDEDAEDSDEDPTLINRSKPKAPVYVHDLVKSLNVVDKPEVVEMALKTAPSLIRRKAHFGSELSENIIDLASALINLQDGMSRLELQELRLQSLIACLEISPCLNAPQSSPPSGFQAARSPATKTKTLHLPLNPFHRSHPQNNSHPISPPSINPNPTPNPNPSLNPNSHPCTSQPSPTQSNTPRSAPCDPSRSRRRHRAQHPQDPHLLLAHGRARKNPSPHPRAQAPDPQRRSQTPRPGHLPAPLLPPQHPPLRRARRQRQDQHALRAPDPEAVPADADGRADDAGPGRGRAASCSQSGNSASGDGAAALCMDAAVLPAMLTLLLVLLDVGIEAGGGVEEGLVRDHGDEMAELVRWVAQLGDGEAARVPEAGGKKIQDKDKHDGRDMDGMPWSVVAAGIQVKWFEVARKFQARMMGLVGGLGGDGF</sequence>
<feature type="compositionally biased region" description="Pro residues" evidence="2">
    <location>
        <begin position="882"/>
        <end position="894"/>
    </location>
</feature>
<feature type="region of interest" description="Disordered" evidence="2">
    <location>
        <begin position="773"/>
        <end position="949"/>
    </location>
</feature>
<feature type="region of interest" description="Disordered" evidence="2">
    <location>
        <begin position="59"/>
        <end position="93"/>
    </location>
</feature>
<dbReference type="Gene3D" id="1.25.40.720">
    <property type="entry name" value="Telomere length regulation protein 2, C-terminal domain"/>
    <property type="match status" value="1"/>
</dbReference>
<dbReference type="GeneID" id="19235442"/>
<dbReference type="Pfam" id="PF10193">
    <property type="entry name" value="Telomere_reg-2"/>
    <property type="match status" value="1"/>
</dbReference>
<evidence type="ECO:0000256" key="1">
    <source>
        <dbReference type="ARBA" id="ARBA00006133"/>
    </source>
</evidence>
<dbReference type="GO" id="GO:0042162">
    <property type="term" value="F:telomeric DNA binding"/>
    <property type="evidence" value="ECO:0007669"/>
    <property type="project" value="TreeGrafter"/>
</dbReference>
<dbReference type="OrthoDB" id="10258062at2759"/>
<dbReference type="GO" id="GO:0051879">
    <property type="term" value="F:Hsp90 protein binding"/>
    <property type="evidence" value="ECO:0007669"/>
    <property type="project" value="TreeGrafter"/>
</dbReference>
<dbReference type="InterPro" id="IPR019337">
    <property type="entry name" value="Telomere_length_regulation_dom"/>
</dbReference>
<feature type="compositionally biased region" description="Acidic residues" evidence="2">
    <location>
        <begin position="646"/>
        <end position="655"/>
    </location>
</feature>
<dbReference type="RefSeq" id="XP_007804227.1">
    <property type="nucleotide sequence ID" value="XM_007806036.1"/>
</dbReference>
<organism evidence="4 5">
    <name type="scientific">Endocarpon pusillum (strain Z07020 / HMAS-L-300199)</name>
    <name type="common">Lichen-forming fungus</name>
    <dbReference type="NCBI Taxonomy" id="1263415"/>
    <lineage>
        <taxon>Eukaryota</taxon>
        <taxon>Fungi</taxon>
        <taxon>Dikarya</taxon>
        <taxon>Ascomycota</taxon>
        <taxon>Pezizomycotina</taxon>
        <taxon>Eurotiomycetes</taxon>
        <taxon>Chaetothyriomycetidae</taxon>
        <taxon>Verrucariales</taxon>
        <taxon>Verrucariaceae</taxon>
        <taxon>Endocarpon</taxon>
    </lineage>
</organism>
<dbReference type="AlphaFoldDB" id="U1FZ50"/>
<evidence type="ECO:0000256" key="2">
    <source>
        <dbReference type="SAM" id="MobiDB-lite"/>
    </source>
</evidence>
<dbReference type="Proteomes" id="UP000019373">
    <property type="component" value="Unassembled WGS sequence"/>
</dbReference>
<proteinExistence type="inferred from homology"/>
<evidence type="ECO:0000313" key="5">
    <source>
        <dbReference type="Proteomes" id="UP000019373"/>
    </source>
</evidence>
<dbReference type="PANTHER" id="PTHR15830">
    <property type="entry name" value="TELOMERE LENGTH REGULATION PROTEIN TEL2 FAMILY MEMBER"/>
    <property type="match status" value="1"/>
</dbReference>
<feature type="region of interest" description="Disordered" evidence="2">
    <location>
        <begin position="585"/>
        <end position="660"/>
    </location>
</feature>
<name>U1FZ50_ENDPU</name>
<feature type="compositionally biased region" description="Polar residues" evidence="2">
    <location>
        <begin position="814"/>
        <end position="827"/>
    </location>
</feature>
<dbReference type="HOGENOM" id="CLU_005799_1_0_1"/>
<protein>
    <recommendedName>
        <fullName evidence="3">Telomere length regulation protein conserved domain-containing protein</fullName>
    </recommendedName>
</protein>
<feature type="compositionally biased region" description="Low complexity" evidence="2">
    <location>
        <begin position="933"/>
        <end position="949"/>
    </location>
</feature>
<comment type="similarity">
    <text evidence="1">Belongs to the TEL2 family.</text>
</comment>
<dbReference type="InterPro" id="IPR038528">
    <property type="entry name" value="TEL2_C_sf"/>
</dbReference>
<dbReference type="PANTHER" id="PTHR15830:SF10">
    <property type="entry name" value="TELOMERE LENGTH REGULATION PROTEIN TEL2 HOMOLOG"/>
    <property type="match status" value="1"/>
</dbReference>
<dbReference type="EMBL" id="KE721353">
    <property type="protein sequence ID" value="ERF70192.1"/>
    <property type="molecule type" value="Genomic_DNA"/>
</dbReference>
<dbReference type="GO" id="GO:0005829">
    <property type="term" value="C:cytosol"/>
    <property type="evidence" value="ECO:0007669"/>
    <property type="project" value="TreeGrafter"/>
</dbReference>